<dbReference type="InterPro" id="IPR001739">
    <property type="entry name" value="Methyl_CpG_DNA-bd"/>
</dbReference>
<dbReference type="GO" id="GO:0003677">
    <property type="term" value="F:DNA binding"/>
    <property type="evidence" value="ECO:0007669"/>
    <property type="project" value="InterPro"/>
</dbReference>
<dbReference type="PANTHER" id="PTHR16112">
    <property type="entry name" value="METHYL-CPG BINDING PROTEIN, DROSOPHILA"/>
    <property type="match status" value="1"/>
</dbReference>
<evidence type="ECO:0000259" key="2">
    <source>
        <dbReference type="PROSITE" id="PS50982"/>
    </source>
</evidence>
<dbReference type="GO" id="GO:0010369">
    <property type="term" value="C:chromocenter"/>
    <property type="evidence" value="ECO:0007669"/>
    <property type="project" value="TreeGrafter"/>
</dbReference>
<feature type="domain" description="MBD" evidence="2">
    <location>
        <begin position="231"/>
        <end position="301"/>
    </location>
</feature>
<dbReference type="InterPro" id="IPR016177">
    <property type="entry name" value="DNA-bd_dom_sf"/>
</dbReference>
<accession>A0A9N9THR7</accession>
<dbReference type="SMART" id="SM00391">
    <property type="entry name" value="MBD"/>
    <property type="match status" value="1"/>
</dbReference>
<protein>
    <recommendedName>
        <fullName evidence="2">MBD domain-containing protein</fullName>
    </recommendedName>
</protein>
<feature type="region of interest" description="Disordered" evidence="1">
    <location>
        <begin position="872"/>
        <end position="927"/>
    </location>
</feature>
<organism evidence="3 4">
    <name type="scientific">Phyllotreta striolata</name>
    <name type="common">Striped flea beetle</name>
    <name type="synonym">Crioceris striolata</name>
    <dbReference type="NCBI Taxonomy" id="444603"/>
    <lineage>
        <taxon>Eukaryota</taxon>
        <taxon>Metazoa</taxon>
        <taxon>Ecdysozoa</taxon>
        <taxon>Arthropoda</taxon>
        <taxon>Hexapoda</taxon>
        <taxon>Insecta</taxon>
        <taxon>Pterygota</taxon>
        <taxon>Neoptera</taxon>
        <taxon>Endopterygota</taxon>
        <taxon>Coleoptera</taxon>
        <taxon>Polyphaga</taxon>
        <taxon>Cucujiformia</taxon>
        <taxon>Chrysomeloidea</taxon>
        <taxon>Chrysomelidae</taxon>
        <taxon>Galerucinae</taxon>
        <taxon>Alticini</taxon>
        <taxon>Phyllotreta</taxon>
    </lineage>
</organism>
<dbReference type="PANTHER" id="PTHR16112:SF16">
    <property type="entry name" value="SIX-BANDED, ISOFORM H"/>
    <property type="match status" value="1"/>
</dbReference>
<dbReference type="GO" id="GO:0005634">
    <property type="term" value="C:nucleus"/>
    <property type="evidence" value="ECO:0007669"/>
    <property type="project" value="TreeGrafter"/>
</dbReference>
<feature type="region of interest" description="Disordered" evidence="1">
    <location>
        <begin position="1570"/>
        <end position="1590"/>
    </location>
</feature>
<evidence type="ECO:0000256" key="1">
    <source>
        <dbReference type="SAM" id="MobiDB-lite"/>
    </source>
</evidence>
<name>A0A9N9THR7_PHYSR</name>
<feature type="compositionally biased region" description="Basic and acidic residues" evidence="1">
    <location>
        <begin position="1750"/>
        <end position="1762"/>
    </location>
</feature>
<evidence type="ECO:0000313" key="3">
    <source>
        <dbReference type="EMBL" id="CAG9854046.1"/>
    </source>
</evidence>
<feature type="compositionally biased region" description="Polar residues" evidence="1">
    <location>
        <begin position="1570"/>
        <end position="1588"/>
    </location>
</feature>
<keyword evidence="4" id="KW-1185">Reference proteome</keyword>
<reference evidence="3" key="1">
    <citation type="submission" date="2022-01" db="EMBL/GenBank/DDBJ databases">
        <authorList>
            <person name="King R."/>
        </authorList>
    </citation>
    <scope>NUCLEOTIDE SEQUENCE</scope>
</reference>
<feature type="compositionally biased region" description="Polar residues" evidence="1">
    <location>
        <begin position="1543"/>
        <end position="1556"/>
    </location>
</feature>
<feature type="region of interest" description="Disordered" evidence="1">
    <location>
        <begin position="1747"/>
        <end position="1783"/>
    </location>
</feature>
<feature type="compositionally biased region" description="Polar residues" evidence="1">
    <location>
        <begin position="888"/>
        <end position="911"/>
    </location>
</feature>
<dbReference type="SUPFAM" id="SSF54171">
    <property type="entry name" value="DNA-binding domain"/>
    <property type="match status" value="1"/>
</dbReference>
<dbReference type="PROSITE" id="PS50982">
    <property type="entry name" value="MBD"/>
    <property type="match status" value="1"/>
</dbReference>
<gene>
    <name evidence="3" type="ORF">PHYEVI_LOCUS511</name>
</gene>
<evidence type="ECO:0000313" key="4">
    <source>
        <dbReference type="Proteomes" id="UP001153712"/>
    </source>
</evidence>
<proteinExistence type="predicted"/>
<feature type="region of interest" description="Disordered" evidence="1">
    <location>
        <begin position="1180"/>
        <end position="1203"/>
    </location>
</feature>
<sequence length="1783" mass="194231">MAGKHDLSNASGIQNVIVYVSDDNFAQAYSLGQNVQETSQIVQSDGYDIISAPGAPLINPAKPYREKPSVKLVDYPLKQQQVNAIQQGDFYTNAVPQSGFSHGTVNDATFHNGTCDNGEALQDDKHTLVVCNPLRPRGDCNNCDVYEDQDYAKNVTAEVPLQGVCYDNIRLEAADSSCSSLSSSEDGAHVLPNQASEMVVYDPNVNMQPANVVLTVGPQPSQQHSQIIEAFPGHQRPTITIPSGWKRLLNNGSIIYISPTCTALRSSEQVKEYLLSAGTCKCGLECHFKHDSVFNFDPKVIGKPYNMLQDSKSGNMTKLCNHKRKIIPMSIHCPPPDPGFKFQRDINMKRKRRRIGLPYVEGVPQIMSQREKIAFNQNSDKIIAAPQVCPDAENNPHQAQLVKYQDQQGNKVILSDGAVMIQPPNSNDVSYPDVLKNEPVHQINNGTGGFNSHPRQIIGPNGQIIQVRGVPSSSPGNLYHMPNSQGPRMIAHMPKMEQSDEQKVFISRQPAEPTGPGRPNIQIVRVNAPNQHKVVDNQMERNQQKRHMQPLQPQFCANTSQYQQVQMYGLQKHIRPYNQINPGVRPYRMIYQQNQIVQASVQGQNQKQHWQNQNSKPIMEQKLLEQQPQANICERVPPLYQHTAALNVCQDDIKRKKVKIGKFGKNRPCRIIDGCSSNHFSCPNVDIRHIPPEHRTVMMNNFSQNIKSSSPSFMEDPSGYLAQQTALLNSTINRQTGATGCVGYSCSSPSTLCQHPQQHNQSNPTLNNPSNEISVSNNLIGSQSQMESANPMLKISRNNMAGVQNDLCTTVTTLQNNLIQSQPSYDNNTHAKPHQYSAHCHCCVGDGFQMNYPAKIKPSPVSMNVQNPVEDPVTSSTNYDKQFGHNASEMQPIQGGTVSTSNISPIESTSNPPTPDPPQRLVDGSITSSGVSYTTYVKSNVPEYMGMIRQPVCGKPNESICCYHSQASTLVTTMASSRTVGSNTITSVLAGRTNTTTVSLNTPSSVSNPNIITPGQNTVTVHSQAMSTNITKSPLEMVQSIVSSIQIPHSNASQNSQIVKNENLPQEHILVTSGESLCHSQEEIQMSPKAVKNDSMPPVTVSPMVTNVTSSVGTVIPTAVGQPVLGQQTVLVNAVPGQFVLQPGVTMTMDGVPVGQNLQLPQFVAGNIIQQQIQVENSDNRRVPSLLSPDTNKKRSKKRKESSQTVASMLQFANQQNPGVVISPQGFPQQIQMATSPQSVTATPVMQAVTIVPNKTGGAAQIIMNDQAMSNSNIGNQQLLANSQSAQQINLLQPVNLINSSGVVQNFPAIHQFIVPNLGGMVVNPDGTATILQDASNLGMQFQFQNVNGQNLLTPVQNNGLFNNSQAIFAAGPSGMVIRAPTTQGKIIQQQHSPVAQFLSPNGGQFIMNGSQFSGQLSPLVASVSPNQQVTFNSPPQQMRANNSMQPTQQEYIQMNGQLGQTLIVPCTLTSNIPVSNQPSNQNTTFLQQNTTIVQQQTTMLTNQGLQNFQNNQNAPNGSKPAGITSDQIYPNKNLEESRESPKSSSHCRQSVSTQTAVNQNVQSVITNTSCQTSTISAASPPDTTTLSPVPIASEMQSPILADTTTHTDDGLSPIPLACATSRNDFSFRNDSQSCTMAMVHCISSSEPDPQDVPNSEHEWKRLQVSRNGTFPMMGHIDKMSSSHLASVESSTLVTSVHYGSDQEAISSSKNFERKKPSECCVVVDAQHEQMSLFGGNGNILNEGEINDPGDVHGEGHVGHDSEGEEDEDSHEGYLVGSLLINT</sequence>
<dbReference type="EMBL" id="OU900094">
    <property type="protein sequence ID" value="CAG9854046.1"/>
    <property type="molecule type" value="Genomic_DNA"/>
</dbReference>
<dbReference type="GO" id="GO:0003682">
    <property type="term" value="F:chromatin binding"/>
    <property type="evidence" value="ECO:0007669"/>
    <property type="project" value="TreeGrafter"/>
</dbReference>
<dbReference type="Proteomes" id="UP001153712">
    <property type="component" value="Chromosome 1"/>
</dbReference>
<feature type="region of interest" description="Disordered" evidence="1">
    <location>
        <begin position="1508"/>
        <end position="1556"/>
    </location>
</feature>
<feature type="region of interest" description="Disordered" evidence="1">
    <location>
        <begin position="753"/>
        <end position="774"/>
    </location>
</feature>
<dbReference type="OrthoDB" id="641149at2759"/>